<reference evidence="2 3" key="1">
    <citation type="submission" date="2016-07" db="EMBL/GenBank/DDBJ databases">
        <title>Pervasive Adenine N6-methylation of Active Genes in Fungi.</title>
        <authorList>
            <consortium name="DOE Joint Genome Institute"/>
            <person name="Mondo S.J."/>
            <person name="Dannebaum R.O."/>
            <person name="Kuo R.C."/>
            <person name="Labutti K."/>
            <person name="Haridas S."/>
            <person name="Kuo A."/>
            <person name="Salamov A."/>
            <person name="Ahrendt S.R."/>
            <person name="Lipzen A."/>
            <person name="Sullivan W."/>
            <person name="Andreopoulos W.B."/>
            <person name="Clum A."/>
            <person name="Lindquist E."/>
            <person name="Daum C."/>
            <person name="Ramamoorthy G.K."/>
            <person name="Gryganskyi A."/>
            <person name="Culley D."/>
            <person name="Magnuson J.K."/>
            <person name="James T.Y."/>
            <person name="O'Malley M.A."/>
            <person name="Stajich J.E."/>
            <person name="Spatafora J.W."/>
            <person name="Visel A."/>
            <person name="Grigoriev I.V."/>
        </authorList>
    </citation>
    <scope>NUCLEOTIDE SEQUENCE [LARGE SCALE GENOMIC DNA]</scope>
    <source>
        <strain evidence="2 3">JEL800</strain>
    </source>
</reference>
<evidence type="ECO:0000313" key="2">
    <source>
        <dbReference type="EMBL" id="ORY47068.1"/>
    </source>
</evidence>
<dbReference type="InterPro" id="IPR006571">
    <property type="entry name" value="TLDc_dom"/>
</dbReference>
<sequence>MSKHDSQFIESDDTDAMASNNSIRLDKTFADVLLLVGVNKTPIYAHANFLSQNCEYYRTALADRWTEPFRVPEDIAVDPRVRRNLRAVLSHPEVHETTVNLALEFIYTKSVSVPNEMLLCVAIFADSILLANLKDKCIRRAYKLLSPSNSLDFYVMCNKLQQPKYLIIGALMSALQNLPAAIQGGKLALCELDAHELCHILRFYAFPCAETGRLLVGWAKALQGIDSNEDSGFDVKQAWVDIEPMLHFCDEQDPFITSLAESSSRNALTNKVSSPIKVDRWGKARTLDSQVLGGPIEQYAFWRQFREQFGNTIPCRKPAILYRATEHKFSDLDFKNLCKGFQNMLVLVETIGGKILGGYTNLGWDPDTRLEGGKELVFIFSFERNQSMEYQLNRIYSDEFENVDYRPAMQFGPGFKGAKTLYIQLDWCFVQGRPGAFNGKNASEFLGVSEGERYAHCEIVEYEVFEITMKDV</sequence>
<dbReference type="Pfam" id="PF07534">
    <property type="entry name" value="TLD"/>
    <property type="match status" value="1"/>
</dbReference>
<dbReference type="Gene3D" id="3.30.710.10">
    <property type="entry name" value="Potassium Channel Kv1.1, Chain A"/>
    <property type="match status" value="1"/>
</dbReference>
<dbReference type="OrthoDB" id="2160519at2759"/>
<dbReference type="PROSITE" id="PS50097">
    <property type="entry name" value="BTB"/>
    <property type="match status" value="1"/>
</dbReference>
<proteinExistence type="predicted"/>
<protein>
    <recommendedName>
        <fullName evidence="1">BTB domain-containing protein</fullName>
    </recommendedName>
</protein>
<dbReference type="SUPFAM" id="SSF54695">
    <property type="entry name" value="POZ domain"/>
    <property type="match status" value="1"/>
</dbReference>
<dbReference type="InterPro" id="IPR011333">
    <property type="entry name" value="SKP1/BTB/POZ_sf"/>
</dbReference>
<gene>
    <name evidence="2" type="ORF">BCR33DRAFT_783480</name>
</gene>
<accession>A0A1Y2CJ40</accession>
<dbReference type="AlphaFoldDB" id="A0A1Y2CJ40"/>
<feature type="domain" description="BTB" evidence="1">
    <location>
        <begin position="30"/>
        <end position="115"/>
    </location>
</feature>
<evidence type="ECO:0000259" key="1">
    <source>
        <dbReference type="PROSITE" id="PS50097"/>
    </source>
</evidence>
<evidence type="ECO:0000313" key="3">
    <source>
        <dbReference type="Proteomes" id="UP000193642"/>
    </source>
</evidence>
<organism evidence="2 3">
    <name type="scientific">Rhizoclosmatium globosum</name>
    <dbReference type="NCBI Taxonomy" id="329046"/>
    <lineage>
        <taxon>Eukaryota</taxon>
        <taxon>Fungi</taxon>
        <taxon>Fungi incertae sedis</taxon>
        <taxon>Chytridiomycota</taxon>
        <taxon>Chytridiomycota incertae sedis</taxon>
        <taxon>Chytridiomycetes</taxon>
        <taxon>Chytridiales</taxon>
        <taxon>Chytriomycetaceae</taxon>
        <taxon>Rhizoclosmatium</taxon>
    </lineage>
</organism>
<dbReference type="Proteomes" id="UP000193642">
    <property type="component" value="Unassembled WGS sequence"/>
</dbReference>
<dbReference type="EMBL" id="MCGO01000015">
    <property type="protein sequence ID" value="ORY47068.1"/>
    <property type="molecule type" value="Genomic_DNA"/>
</dbReference>
<dbReference type="InterPro" id="IPR000210">
    <property type="entry name" value="BTB/POZ_dom"/>
</dbReference>
<comment type="caution">
    <text evidence="2">The sequence shown here is derived from an EMBL/GenBank/DDBJ whole genome shotgun (WGS) entry which is preliminary data.</text>
</comment>
<dbReference type="SMART" id="SM00225">
    <property type="entry name" value="BTB"/>
    <property type="match status" value="1"/>
</dbReference>
<keyword evidence="3" id="KW-1185">Reference proteome</keyword>
<name>A0A1Y2CJ40_9FUNG</name>